<organism evidence="4 5">
    <name type="scientific">Agrocybe chaxingu</name>
    <dbReference type="NCBI Taxonomy" id="84603"/>
    <lineage>
        <taxon>Eukaryota</taxon>
        <taxon>Fungi</taxon>
        <taxon>Dikarya</taxon>
        <taxon>Basidiomycota</taxon>
        <taxon>Agaricomycotina</taxon>
        <taxon>Agaricomycetes</taxon>
        <taxon>Agaricomycetidae</taxon>
        <taxon>Agaricales</taxon>
        <taxon>Agaricineae</taxon>
        <taxon>Strophariaceae</taxon>
        <taxon>Agrocybe</taxon>
    </lineage>
</organism>
<comment type="caution">
    <text evidence="4">The sequence shown here is derived from an EMBL/GenBank/DDBJ whole genome shotgun (WGS) entry which is preliminary data.</text>
</comment>
<accession>A0A9W8K566</accession>
<dbReference type="GO" id="GO:0003723">
    <property type="term" value="F:RNA binding"/>
    <property type="evidence" value="ECO:0007669"/>
    <property type="project" value="UniProtKB-KW"/>
</dbReference>
<dbReference type="InterPro" id="IPR007855">
    <property type="entry name" value="RDRP"/>
</dbReference>
<proteinExistence type="inferred from homology"/>
<dbReference type="EMBL" id="JANKHO010000281">
    <property type="protein sequence ID" value="KAJ3512100.1"/>
    <property type="molecule type" value="Genomic_DNA"/>
</dbReference>
<feature type="region of interest" description="Disordered" evidence="2">
    <location>
        <begin position="1193"/>
        <end position="1213"/>
    </location>
</feature>
<reference evidence="4" key="1">
    <citation type="submission" date="2022-07" db="EMBL/GenBank/DDBJ databases">
        <title>Genome Sequence of Agrocybe chaxingu.</title>
        <authorList>
            <person name="Buettner E."/>
        </authorList>
    </citation>
    <scope>NUCLEOTIDE SEQUENCE</scope>
    <source>
        <strain evidence="4">MP-N11</strain>
    </source>
</reference>
<dbReference type="Proteomes" id="UP001148786">
    <property type="component" value="Unassembled WGS sequence"/>
</dbReference>
<dbReference type="GO" id="GO:0008608">
    <property type="term" value="P:attachment of spindle microtubules to kinetochore"/>
    <property type="evidence" value="ECO:0007669"/>
    <property type="project" value="InterPro"/>
</dbReference>
<dbReference type="GO" id="GO:0031380">
    <property type="term" value="C:nuclear RNA-directed RNA polymerase complex"/>
    <property type="evidence" value="ECO:0007669"/>
    <property type="project" value="TreeGrafter"/>
</dbReference>
<evidence type="ECO:0000313" key="4">
    <source>
        <dbReference type="EMBL" id="KAJ3512100.1"/>
    </source>
</evidence>
<evidence type="ECO:0000256" key="2">
    <source>
        <dbReference type="SAM" id="MobiDB-lite"/>
    </source>
</evidence>
<evidence type="ECO:0000256" key="1">
    <source>
        <dbReference type="RuleBase" id="RU363098"/>
    </source>
</evidence>
<sequence>MELSIRYVPQEANEWTVTRAIAKVVHSDDFAPVVEGRRINFRVKLKENPAGGLRNDGTGTLTLPTEQIGYKFLNYVQRDPIKMDKNKLKFRKNSKPPPHHLAETLRKTPYVDPDIEEDRQNINEKLAKKLRVDVVQFGVLYRATYPRSEKEPLQPRSFSVEWQHIIFDTLTPPVLEWIRFHRTMTGDREKDYRKFKQRIGAIDEGHHIVAPYAPHLRLLLYNDPDNDVIQEFMDLCDVAGLSSSIIFRCRGPSEIEAEKKGFFLSKRLYLLHKTLATFEWPVAFQLESLLHNGLLHTDDIDSLLPKIRDLRKKKKSSAFIGQLLRQYNETLQVHPPPESPMACFERVLSKFEFSPPRGVFRCCHVTFTPSRMILEGPYATQSNRVIREYEGSEDHFIRVDFRDEDRLQYRWDREVDGESFLKARVGGTLKGGFELAGRPFEFLAYSSSALREHSVWFMNPFDHPQKGRVTAASIRNSLGKFRDTKLLRCPSKYAARLAQAFTATDPSVEILPHEWNEMKDLKCGKYMFTDGVGTISKALGSRIWQELSRGKRSPHLLEPSAYQIRFLGYKGVVAIDEQLDKRLDKNGNGIHMRLRESMRKFETEKDQPAPLEIAQAFQYPNTCYLNRPLVMLLEDVGVRKDSFQDLQDKAVEAARTIDEDIESFYKVIVDHGLGPSYRLRDLLARLKDNYNMDITPKNGKSILIDTPFLRQVRQVAMTEILRDIKHSARIPVPESYLLVGIADEGPAYEAEGYKDVFCLNESEIYVCIEDRNGETKWLEGNCSISRSPVVHPGDVQRVRAVGKPPDDKLCLFRNIKNVVVMPSKGSRSLPSCLGGGDVDGDLFSVICYDALLPTSIEEAASYVSGETYELDRDSTVEDICDFVVQYIHSDVLGLLSDRLLTIADQSSEGMRDEICIWLAELCSQAVDYPKQGIPVDIDNDRLPGTLIRCKPDWHAAEVVSPRKTDYYESSRALGFLFRSIQLADPVPSEQQLPVISPMTNPISTALLGDVQLYLGESAFSESFPPEVLKTFRRYCDELRYICATHTLSNTPGIRLLEAEIVVGTILAKCSQKRWRKDRIYRMKLHSAELVKDVQKALLEDVDVKSVSEHSYISDDIFAVNPYESHPSLTPLEAAVLWEYAKLAQHVRMVTQKTRQLNEEPDKVMLAKLRVLEKKMGLVLTLFKASVWGVINEQPDPDRHSQGYNDSNDLTIRH</sequence>
<dbReference type="PANTHER" id="PTHR23079">
    <property type="entry name" value="RNA-DEPENDENT RNA POLYMERASE"/>
    <property type="match status" value="1"/>
</dbReference>
<dbReference type="EC" id="2.7.7.48" evidence="1"/>
<evidence type="ECO:0000259" key="3">
    <source>
        <dbReference type="Pfam" id="PF05183"/>
    </source>
</evidence>
<protein>
    <recommendedName>
        <fullName evidence="1">RNA-dependent RNA polymerase</fullName>
        <ecNumber evidence="1">2.7.7.48</ecNumber>
    </recommendedName>
</protein>
<keyword evidence="1" id="KW-0696">RNA-directed RNA polymerase</keyword>
<dbReference type="OrthoDB" id="6513042at2759"/>
<dbReference type="AlphaFoldDB" id="A0A9W8K566"/>
<dbReference type="GO" id="GO:0003968">
    <property type="term" value="F:RNA-directed RNA polymerase activity"/>
    <property type="evidence" value="ECO:0007669"/>
    <property type="project" value="UniProtKB-KW"/>
</dbReference>
<dbReference type="InterPro" id="IPR057596">
    <property type="entry name" value="RDRP_core"/>
</dbReference>
<dbReference type="PANTHER" id="PTHR23079:SF55">
    <property type="entry name" value="RNA-DIRECTED RNA POLYMERASE"/>
    <property type="match status" value="1"/>
</dbReference>
<dbReference type="GO" id="GO:0072686">
    <property type="term" value="C:mitotic spindle"/>
    <property type="evidence" value="ECO:0007669"/>
    <property type="project" value="InterPro"/>
</dbReference>
<gene>
    <name evidence="4" type="ORF">NLJ89_g3718</name>
</gene>
<keyword evidence="1" id="KW-0808">Transferase</keyword>
<dbReference type="InterPro" id="IPR013965">
    <property type="entry name" value="DASH_Dad3"/>
</dbReference>
<dbReference type="GO" id="GO:0030422">
    <property type="term" value="P:siRNA processing"/>
    <property type="evidence" value="ECO:0007669"/>
    <property type="project" value="TreeGrafter"/>
</dbReference>
<name>A0A9W8K566_9AGAR</name>
<dbReference type="Pfam" id="PF08656">
    <property type="entry name" value="DASH_Dad3"/>
    <property type="match status" value="1"/>
</dbReference>
<comment type="catalytic activity">
    <reaction evidence="1">
        <text>RNA(n) + a ribonucleoside 5'-triphosphate = RNA(n+1) + diphosphate</text>
        <dbReference type="Rhea" id="RHEA:21248"/>
        <dbReference type="Rhea" id="RHEA-COMP:14527"/>
        <dbReference type="Rhea" id="RHEA-COMP:17342"/>
        <dbReference type="ChEBI" id="CHEBI:33019"/>
        <dbReference type="ChEBI" id="CHEBI:61557"/>
        <dbReference type="ChEBI" id="CHEBI:140395"/>
        <dbReference type="EC" id="2.7.7.48"/>
    </reaction>
</comment>
<feature type="domain" description="RDRP core" evidence="3">
    <location>
        <begin position="367"/>
        <end position="980"/>
    </location>
</feature>
<dbReference type="Pfam" id="PF05183">
    <property type="entry name" value="RdRP"/>
    <property type="match status" value="1"/>
</dbReference>
<comment type="similarity">
    <text evidence="1">Belongs to the RdRP family.</text>
</comment>
<keyword evidence="1" id="KW-0694">RNA-binding</keyword>
<keyword evidence="1" id="KW-0548">Nucleotidyltransferase</keyword>
<keyword evidence="5" id="KW-1185">Reference proteome</keyword>
<feature type="compositionally biased region" description="Polar residues" evidence="2">
    <location>
        <begin position="1201"/>
        <end position="1213"/>
    </location>
</feature>
<evidence type="ECO:0000313" key="5">
    <source>
        <dbReference type="Proteomes" id="UP001148786"/>
    </source>
</evidence>
<dbReference type="GO" id="GO:0042729">
    <property type="term" value="C:DASH complex"/>
    <property type="evidence" value="ECO:0007669"/>
    <property type="project" value="InterPro"/>
</dbReference>